<proteinExistence type="predicted"/>
<sequence length="114" mass="13265">MPLSASRLLIRSCQIYDSNGRSILVCCHRSSCYMWNISIEYLRVSRVVRHNNVPIAESVLDVDIVCLGFGKELVWLRSIMWFGKVVHRVFLLLGMSVSRKLMVLLVRDINRFQH</sequence>
<protein>
    <submittedName>
        <fullName evidence="1">Uncharacterized protein</fullName>
    </submittedName>
</protein>
<evidence type="ECO:0000313" key="1">
    <source>
        <dbReference type="EMBL" id="CAV19329.1"/>
    </source>
</evidence>
<gene>
    <name evidence="1" type="ordered locus">VS_2154</name>
</gene>
<reference evidence="1 2" key="1">
    <citation type="submission" date="2009-02" db="EMBL/GenBank/DDBJ databases">
        <title>Vibrio splendidus str. LGP32 complete genome.</title>
        <authorList>
            <person name="Mazel D."/>
            <person name="Le Roux F."/>
        </authorList>
    </citation>
    <scope>NUCLEOTIDE SEQUENCE [LARGE SCALE GENOMIC DNA]</scope>
    <source>
        <strain evidence="1 2">LGP32</strain>
    </source>
</reference>
<dbReference type="AlphaFoldDB" id="B7VHV9"/>
<evidence type="ECO:0000313" key="2">
    <source>
        <dbReference type="Proteomes" id="UP000009100"/>
    </source>
</evidence>
<organism evidence="1 2">
    <name type="scientific">Vibrio atlanticus (strain LGP32)</name>
    <name type="common">Vibrio splendidus (strain Mel32)</name>
    <dbReference type="NCBI Taxonomy" id="575788"/>
    <lineage>
        <taxon>Bacteria</taxon>
        <taxon>Pseudomonadati</taxon>
        <taxon>Pseudomonadota</taxon>
        <taxon>Gammaproteobacteria</taxon>
        <taxon>Vibrionales</taxon>
        <taxon>Vibrionaceae</taxon>
        <taxon>Vibrio</taxon>
    </lineage>
</organism>
<dbReference type="EMBL" id="FM954972">
    <property type="protein sequence ID" value="CAV19329.1"/>
    <property type="molecule type" value="Genomic_DNA"/>
</dbReference>
<name>B7VHV9_VIBA3</name>
<accession>B7VHV9</accession>
<dbReference type="KEGG" id="vsp:VS_2154"/>
<dbReference type="HOGENOM" id="CLU_2120126_0_0_6"/>
<dbReference type="Proteomes" id="UP000009100">
    <property type="component" value="Chromosome 1"/>
</dbReference>